<comment type="caution">
    <text evidence="2">The sequence shown here is derived from an EMBL/GenBank/DDBJ whole genome shotgun (WGS) entry which is preliminary data.</text>
</comment>
<organism evidence="2 3">
    <name type="scientific">Roseibium sediminicola</name>
    <dbReference type="NCBI Taxonomy" id="2933272"/>
    <lineage>
        <taxon>Bacteria</taxon>
        <taxon>Pseudomonadati</taxon>
        <taxon>Pseudomonadota</taxon>
        <taxon>Alphaproteobacteria</taxon>
        <taxon>Hyphomicrobiales</taxon>
        <taxon>Stappiaceae</taxon>
        <taxon>Roseibium</taxon>
    </lineage>
</organism>
<protein>
    <submittedName>
        <fullName evidence="2">Uncharacterized protein</fullName>
    </submittedName>
</protein>
<gene>
    <name evidence="2" type="ORF">M0H32_00370</name>
</gene>
<evidence type="ECO:0000256" key="1">
    <source>
        <dbReference type="SAM" id="Phobius"/>
    </source>
</evidence>
<feature type="transmembrane region" description="Helical" evidence="1">
    <location>
        <begin position="26"/>
        <end position="48"/>
    </location>
</feature>
<proteinExistence type="predicted"/>
<keyword evidence="3" id="KW-1185">Reference proteome</keyword>
<dbReference type="EMBL" id="JALNMJ010000001">
    <property type="protein sequence ID" value="MCK7610597.1"/>
    <property type="molecule type" value="Genomic_DNA"/>
</dbReference>
<dbReference type="RefSeq" id="WP_248149321.1">
    <property type="nucleotide sequence ID" value="NZ_JALNMJ010000001.1"/>
</dbReference>
<name>A0ABT0GMF3_9HYPH</name>
<accession>A0ABT0GMF3</accession>
<evidence type="ECO:0000313" key="3">
    <source>
        <dbReference type="Proteomes" id="UP001431221"/>
    </source>
</evidence>
<sequence length="168" mass="18796">MPGSPKAVAKLINVLSTWLPSLRSRFVLLVAGLFLVLSVVMIMVASYLDLRDEEHRVVSDAQAIGATVSRLAVPHLTNHHYLILEQELESIASSGVVELARCTIRPGRSPSTAIRPPAISTTWRCIRSSQRRSKPARTSCARRANAWRLRCLYATWPPIRYWALPLSR</sequence>
<keyword evidence="1" id="KW-0472">Membrane</keyword>
<evidence type="ECO:0000313" key="2">
    <source>
        <dbReference type="EMBL" id="MCK7610597.1"/>
    </source>
</evidence>
<keyword evidence="1" id="KW-0812">Transmembrane</keyword>
<dbReference type="Proteomes" id="UP001431221">
    <property type="component" value="Unassembled WGS sequence"/>
</dbReference>
<reference evidence="2" key="1">
    <citation type="submission" date="2022-04" db="EMBL/GenBank/DDBJ databases">
        <title>Roseibium sp. CAU 1639 isolated from mud.</title>
        <authorList>
            <person name="Kim W."/>
        </authorList>
    </citation>
    <scope>NUCLEOTIDE SEQUENCE</scope>
    <source>
        <strain evidence="2">CAU 1639</strain>
    </source>
</reference>
<keyword evidence="1" id="KW-1133">Transmembrane helix</keyword>